<dbReference type="Pfam" id="PF04446">
    <property type="entry name" value="Thg1"/>
    <property type="match status" value="1"/>
</dbReference>
<keyword evidence="8 12" id="KW-0460">Magnesium</keyword>
<evidence type="ECO:0000256" key="6">
    <source>
        <dbReference type="ARBA" id="ARBA00022723"/>
    </source>
</evidence>
<dbReference type="EC" id="2.7.7.79" evidence="2 12"/>
<keyword evidence="4 12" id="KW-0819">tRNA processing</keyword>
<evidence type="ECO:0000256" key="1">
    <source>
        <dbReference type="ARBA" id="ARBA00010113"/>
    </source>
</evidence>
<dbReference type="EMBL" id="BEGY01000010">
    <property type="protein sequence ID" value="GAX74996.1"/>
    <property type="molecule type" value="Genomic_DNA"/>
</dbReference>
<evidence type="ECO:0000256" key="8">
    <source>
        <dbReference type="ARBA" id="ARBA00022842"/>
    </source>
</evidence>
<feature type="binding site" evidence="14">
    <location>
        <position position="76"/>
    </location>
    <ligand>
        <name>Mg(2+)</name>
        <dbReference type="ChEBI" id="CHEBI:18420"/>
        <label>1</label>
        <note>catalytic</note>
    </ligand>
</feature>
<dbReference type="Proteomes" id="UP000232323">
    <property type="component" value="Unassembled WGS sequence"/>
</dbReference>
<sequence length="262" mass="30084">MANSKYEHVRKYELDDELLPGCYIVIRVDGKGFTKFSTLHNFEKPNDINALLLMDEAAKAVLVDYPDIRIAFGQSDEYSFVLHKNTAIYGRRSSKLVSLITSCFTSNYVRFWPQVMGEDRALKCSPTFDGRAVLYPSEELVKDYLSWRQVDTHINNQYNTCFWALVQQGNKTPAQAQEELRGSDAEFKNELLYSQFGINYNTLPEQFKKGSVVVMQRRKVVVKMTESGVPVEREKTEPTVLHCDIIRTEAGAFWAQNPDLLK</sequence>
<keyword evidence="9 12" id="KW-0342">GTP-binding</keyword>
<feature type="domain" description="tRNAHis guanylyltransferase catalytic" evidence="15">
    <location>
        <begin position="6"/>
        <end position="136"/>
    </location>
</feature>
<evidence type="ECO:0000256" key="7">
    <source>
        <dbReference type="ARBA" id="ARBA00022741"/>
    </source>
</evidence>
<dbReference type="InterPro" id="IPR024956">
    <property type="entry name" value="tRNAHis_GuaTrfase_cat"/>
</dbReference>
<keyword evidence="5 12" id="KW-0548">Nucleotidyltransferase</keyword>
<proteinExistence type="inferred from homology"/>
<evidence type="ECO:0000313" key="17">
    <source>
        <dbReference type="EMBL" id="GAX74996.1"/>
    </source>
</evidence>
<dbReference type="Pfam" id="PF14413">
    <property type="entry name" value="Thg1C"/>
    <property type="match status" value="1"/>
</dbReference>
<comment type="caution">
    <text evidence="17">The sequence shown here is derived from an EMBL/GenBank/DDBJ whole genome shotgun (WGS) entry which is preliminary data.</text>
</comment>
<dbReference type="InterPro" id="IPR025845">
    <property type="entry name" value="Thg1_C_dom"/>
</dbReference>
<evidence type="ECO:0000256" key="3">
    <source>
        <dbReference type="ARBA" id="ARBA00022679"/>
    </source>
</evidence>
<feature type="binding site" evidence="13">
    <location>
        <begin position="75"/>
        <end position="76"/>
    </location>
    <ligand>
        <name>GTP</name>
        <dbReference type="ChEBI" id="CHEBI:37565"/>
    </ligand>
</feature>
<evidence type="ECO:0000256" key="14">
    <source>
        <dbReference type="PIRSR" id="PIRSR028980-2"/>
    </source>
</evidence>
<dbReference type="InterPro" id="IPR038469">
    <property type="entry name" value="tRNAHis_GuaTrfase_Thg1_sf"/>
</dbReference>
<feature type="binding site" evidence="14">
    <location>
        <position position="76"/>
    </location>
    <ligand>
        <name>Mg(2+)</name>
        <dbReference type="ChEBI" id="CHEBI:18420"/>
        <label>2</label>
        <note>catalytic</note>
    </ligand>
</feature>
<protein>
    <recommendedName>
        <fullName evidence="2 12">tRNA(His) guanylyltransferase</fullName>
        <ecNumber evidence="2 12">2.7.7.79</ecNumber>
    </recommendedName>
    <alternativeName>
        <fullName evidence="10 12">tRNA-histidine guanylyltransferase</fullName>
    </alternativeName>
</protein>
<dbReference type="STRING" id="1157962.A0A250WW52"/>
<reference evidence="17 18" key="1">
    <citation type="submission" date="2017-08" db="EMBL/GenBank/DDBJ databases">
        <title>Acidophilic green algal genome provides insights into adaptation to an acidic environment.</title>
        <authorList>
            <person name="Hirooka S."/>
            <person name="Hirose Y."/>
            <person name="Kanesaki Y."/>
            <person name="Higuchi S."/>
            <person name="Fujiwara T."/>
            <person name="Onuma R."/>
            <person name="Era A."/>
            <person name="Ohbayashi R."/>
            <person name="Uzuka A."/>
            <person name="Nozaki H."/>
            <person name="Yoshikawa H."/>
            <person name="Miyagishima S.Y."/>
        </authorList>
    </citation>
    <scope>NUCLEOTIDE SEQUENCE [LARGE SCALE GENOMIC DNA]</scope>
    <source>
        <strain evidence="17 18">NIES-2499</strain>
    </source>
</reference>
<dbReference type="FunFam" id="3.30.70.3000:FF:000001">
    <property type="entry name" value="tRNA(His) guanylyltransferase"/>
    <property type="match status" value="1"/>
</dbReference>
<evidence type="ECO:0000256" key="11">
    <source>
        <dbReference type="ARBA" id="ARBA00047281"/>
    </source>
</evidence>
<dbReference type="OrthoDB" id="62560at2759"/>
<evidence type="ECO:0000256" key="13">
    <source>
        <dbReference type="PIRSR" id="PIRSR028980-1"/>
    </source>
</evidence>
<keyword evidence="3 12" id="KW-0808">Transferase</keyword>
<gene>
    <name evidence="17" type="ORF">CEUSTIGMA_g2442.t1</name>
</gene>
<feature type="binding site" evidence="14">
    <location>
        <position position="30"/>
    </location>
    <ligand>
        <name>Mg(2+)</name>
        <dbReference type="ChEBI" id="CHEBI:18420"/>
        <label>1</label>
        <note>catalytic</note>
    </ligand>
</feature>
<dbReference type="GO" id="GO:0000287">
    <property type="term" value="F:magnesium ion binding"/>
    <property type="evidence" value="ECO:0007669"/>
    <property type="project" value="UniProtKB-UniRule"/>
</dbReference>
<evidence type="ECO:0000256" key="5">
    <source>
        <dbReference type="ARBA" id="ARBA00022695"/>
    </source>
</evidence>
<evidence type="ECO:0000259" key="16">
    <source>
        <dbReference type="Pfam" id="PF14413"/>
    </source>
</evidence>
<comment type="cofactor">
    <cofactor evidence="14">
        <name>Mg(2+)</name>
        <dbReference type="ChEBI" id="CHEBI:18420"/>
    </cofactor>
    <text evidence="14">Binds 2 magnesium ions per subunit.</text>
</comment>
<evidence type="ECO:0000256" key="9">
    <source>
        <dbReference type="ARBA" id="ARBA00023134"/>
    </source>
</evidence>
<dbReference type="GO" id="GO:0008193">
    <property type="term" value="F:tRNA guanylyltransferase activity"/>
    <property type="evidence" value="ECO:0007669"/>
    <property type="project" value="UniProtKB-UniRule"/>
</dbReference>
<dbReference type="GO" id="GO:0005525">
    <property type="term" value="F:GTP binding"/>
    <property type="evidence" value="ECO:0007669"/>
    <property type="project" value="UniProtKB-UniRule"/>
</dbReference>
<keyword evidence="7 12" id="KW-0547">Nucleotide-binding</keyword>
<dbReference type="InterPro" id="IPR007537">
    <property type="entry name" value="tRNAHis_GuaTrfase_Thg1"/>
</dbReference>
<feature type="binding site" evidence="14">
    <location>
        <position position="29"/>
    </location>
    <ligand>
        <name>Mg(2+)</name>
        <dbReference type="ChEBI" id="CHEBI:18420"/>
        <label>2</label>
        <note>catalytic</note>
    </ligand>
</feature>
<organism evidence="17 18">
    <name type="scientific">Chlamydomonas eustigma</name>
    <dbReference type="NCBI Taxonomy" id="1157962"/>
    <lineage>
        <taxon>Eukaryota</taxon>
        <taxon>Viridiplantae</taxon>
        <taxon>Chlorophyta</taxon>
        <taxon>core chlorophytes</taxon>
        <taxon>Chlorophyceae</taxon>
        <taxon>CS clade</taxon>
        <taxon>Chlamydomonadales</taxon>
        <taxon>Chlamydomonadaceae</taxon>
        <taxon>Chlamydomonas</taxon>
    </lineage>
</organism>
<dbReference type="PIRSF" id="PIRSF028980">
    <property type="entry name" value="tRNAHis_guanylyltransferase"/>
    <property type="match status" value="1"/>
</dbReference>
<dbReference type="AlphaFoldDB" id="A0A250WW52"/>
<evidence type="ECO:0000256" key="2">
    <source>
        <dbReference type="ARBA" id="ARBA00012511"/>
    </source>
</evidence>
<dbReference type="PANTHER" id="PTHR12729">
    <property type="entry name" value="TRNA(HIS) GUANYLYLTRANSFERASE-RELATED"/>
    <property type="match status" value="1"/>
</dbReference>
<comment type="function">
    <text evidence="12">Adds a GMP to the 5'-end of tRNA(His) after transcription and RNase P cleavage.</text>
</comment>
<comment type="catalytic activity">
    <reaction evidence="11 12">
        <text>a 5'-end ribonucleotide-tRNA(His) + GTP + ATP + H2O = a 5'-end phospho-guanosine-ribonucleotide-tRNA(His) + AMP + 2 diphosphate + H(+)</text>
        <dbReference type="Rhea" id="RHEA:54564"/>
        <dbReference type="Rhea" id="RHEA-COMP:14193"/>
        <dbReference type="Rhea" id="RHEA-COMP:14917"/>
        <dbReference type="ChEBI" id="CHEBI:15377"/>
        <dbReference type="ChEBI" id="CHEBI:15378"/>
        <dbReference type="ChEBI" id="CHEBI:30616"/>
        <dbReference type="ChEBI" id="CHEBI:33019"/>
        <dbReference type="ChEBI" id="CHEBI:37565"/>
        <dbReference type="ChEBI" id="CHEBI:138282"/>
        <dbReference type="ChEBI" id="CHEBI:141847"/>
        <dbReference type="ChEBI" id="CHEBI:456215"/>
        <dbReference type="EC" id="2.7.7.79"/>
    </reaction>
</comment>
<dbReference type="Gene3D" id="3.30.70.3000">
    <property type="match status" value="1"/>
</dbReference>
<accession>A0A250WW52</accession>
<keyword evidence="18" id="KW-1185">Reference proteome</keyword>
<feature type="domain" description="Thg1 C-terminal" evidence="16">
    <location>
        <begin position="141"/>
        <end position="247"/>
    </location>
</feature>
<evidence type="ECO:0000256" key="12">
    <source>
        <dbReference type="PIRNR" id="PIRNR028980"/>
    </source>
</evidence>
<evidence type="ECO:0000256" key="10">
    <source>
        <dbReference type="ARBA" id="ARBA00032480"/>
    </source>
</evidence>
<dbReference type="GO" id="GO:0006400">
    <property type="term" value="P:tRNA modification"/>
    <property type="evidence" value="ECO:0007669"/>
    <property type="project" value="UniProtKB-UniRule"/>
</dbReference>
<evidence type="ECO:0000313" key="18">
    <source>
        <dbReference type="Proteomes" id="UP000232323"/>
    </source>
</evidence>
<dbReference type="PANTHER" id="PTHR12729:SF6">
    <property type="entry name" value="TRNA(HIS) GUANYLYLTRANSFERASE-RELATED"/>
    <property type="match status" value="1"/>
</dbReference>
<evidence type="ECO:0000256" key="4">
    <source>
        <dbReference type="ARBA" id="ARBA00022694"/>
    </source>
</evidence>
<feature type="binding site" evidence="14">
    <location>
        <position position="29"/>
    </location>
    <ligand>
        <name>Mg(2+)</name>
        <dbReference type="ChEBI" id="CHEBI:18420"/>
        <label>1</label>
        <note>catalytic</note>
    </ligand>
</feature>
<keyword evidence="6 12" id="KW-0479">Metal-binding</keyword>
<comment type="similarity">
    <text evidence="1 12">Belongs to the tRNA(His) guanylyltransferase family.</text>
</comment>
<evidence type="ECO:0000259" key="15">
    <source>
        <dbReference type="Pfam" id="PF04446"/>
    </source>
</evidence>
<name>A0A250WW52_9CHLO</name>